<dbReference type="SUPFAM" id="SSF51011">
    <property type="entry name" value="Glycosyl hydrolase domain"/>
    <property type="match status" value="1"/>
</dbReference>
<dbReference type="GO" id="GO:0005975">
    <property type="term" value="P:carbohydrate metabolic process"/>
    <property type="evidence" value="ECO:0007669"/>
    <property type="project" value="InterPro"/>
</dbReference>
<dbReference type="EMBL" id="JAAGWY010000005">
    <property type="protein sequence ID" value="NEN07699.1"/>
    <property type="molecule type" value="Genomic_DNA"/>
</dbReference>
<gene>
    <name evidence="3" type="ORF">G3T36_17725</name>
</gene>
<sequence>MRLRTALAAGVTAALIAAGTVAASAPAAAESHSIVQTNKPTQVSTDFQNLNGFMWFYNTYFGYKYSDITKDLDHLKASGIRVLGFFSPYNGDKTLCAGCDPLDYYSVSPQNGTIEDWKTLVSQAHKRGMKVVSYFVNIYMDANSPFFAKAQQEYAAGDRTSREVSSVTWTTNPSDPLPSLRMGPPWASSWEWSPIAGAYYWKLWFGPGFNWDQSTSVAEVKRFEEFWLDTGIDGFMWDVGRFDSRFQEAAVTLPKAYTTNDKWLTFETTGAPSAQTAHAFGLNSWFNYSDQGNWTNDYTRLVNGQIDVNGLEAELKNSDYARSVGATTHAWTIAADDDANLANHDYPSYPNDEVQRVQEAALLAGSGILYGSPMYDQYIRWSPTLRANWDRVLSTVNDNKALLPAASRDRVPAGPDANVFAERRTSEDGKQTALLVYNFNPTPTTVTVDLSNTGIDLNQQPKDLYNGGKGTKINGAGYAVSLPGYGFTMLEVKTK</sequence>
<dbReference type="InterPro" id="IPR006047">
    <property type="entry name" value="GH13_cat_dom"/>
</dbReference>
<protein>
    <recommendedName>
        <fullName evidence="2">Glycosyl hydrolase family 13 catalytic domain-containing protein</fullName>
    </recommendedName>
</protein>
<dbReference type="InterPro" id="IPR017853">
    <property type="entry name" value="GH"/>
</dbReference>
<dbReference type="Gene3D" id="2.60.40.1180">
    <property type="entry name" value="Golgi alpha-mannosidase II"/>
    <property type="match status" value="1"/>
</dbReference>
<evidence type="ECO:0000256" key="1">
    <source>
        <dbReference type="SAM" id="SignalP"/>
    </source>
</evidence>
<accession>A0A6L9Y1X7</accession>
<keyword evidence="4" id="KW-1185">Reference proteome</keyword>
<name>A0A6L9Y1X7_9MICO</name>
<evidence type="ECO:0000313" key="3">
    <source>
        <dbReference type="EMBL" id="NEN07699.1"/>
    </source>
</evidence>
<dbReference type="RefSeq" id="WP_163291193.1">
    <property type="nucleotide sequence ID" value="NZ_JAAGWY010000005.1"/>
</dbReference>
<comment type="caution">
    <text evidence="3">The sequence shown here is derived from an EMBL/GenBank/DDBJ whole genome shotgun (WGS) entry which is preliminary data.</text>
</comment>
<reference evidence="3 4" key="1">
    <citation type="journal article" date="2014" name="J. Microbiol.">
        <title>Diaminobutyricibacter tongyongensis gen. nov., sp. nov. and Homoserinibacter gongjuensis gen. nov., sp. nov. belong to the family Microbacteriaceae.</title>
        <authorList>
            <person name="Kim S.J."/>
            <person name="Ahn J.H."/>
            <person name="Weon H.Y."/>
            <person name="Hamada M."/>
            <person name="Suzuki K."/>
            <person name="Kwon S.W."/>
        </authorList>
    </citation>
    <scope>NUCLEOTIDE SEQUENCE [LARGE SCALE GENOMIC DNA]</scope>
    <source>
        <strain evidence="3 4">NBRC 108724</strain>
    </source>
</reference>
<dbReference type="SUPFAM" id="SSF51445">
    <property type="entry name" value="(Trans)glycosidases"/>
    <property type="match status" value="1"/>
</dbReference>
<keyword evidence="1" id="KW-0732">Signal</keyword>
<evidence type="ECO:0000313" key="4">
    <source>
        <dbReference type="Proteomes" id="UP000474967"/>
    </source>
</evidence>
<dbReference type="Gene3D" id="3.20.20.80">
    <property type="entry name" value="Glycosidases"/>
    <property type="match status" value="1"/>
</dbReference>
<dbReference type="Proteomes" id="UP000474967">
    <property type="component" value="Unassembled WGS sequence"/>
</dbReference>
<organism evidence="3 4">
    <name type="scientific">Leifsonia tongyongensis</name>
    <dbReference type="NCBI Taxonomy" id="1268043"/>
    <lineage>
        <taxon>Bacteria</taxon>
        <taxon>Bacillati</taxon>
        <taxon>Actinomycetota</taxon>
        <taxon>Actinomycetes</taxon>
        <taxon>Micrococcales</taxon>
        <taxon>Microbacteriaceae</taxon>
        <taxon>Leifsonia</taxon>
    </lineage>
</organism>
<dbReference type="InterPro" id="IPR013780">
    <property type="entry name" value="Glyco_hydro_b"/>
</dbReference>
<dbReference type="AlphaFoldDB" id="A0A6L9Y1X7"/>
<dbReference type="SMART" id="SM00642">
    <property type="entry name" value="Aamy"/>
    <property type="match status" value="1"/>
</dbReference>
<dbReference type="Pfam" id="PF00128">
    <property type="entry name" value="Alpha-amylase"/>
    <property type="match status" value="1"/>
</dbReference>
<feature type="signal peptide" evidence="1">
    <location>
        <begin position="1"/>
        <end position="29"/>
    </location>
</feature>
<proteinExistence type="predicted"/>
<feature type="chain" id="PRO_5039499377" description="Glycosyl hydrolase family 13 catalytic domain-containing protein" evidence="1">
    <location>
        <begin position="30"/>
        <end position="495"/>
    </location>
</feature>
<feature type="domain" description="Glycosyl hydrolase family 13 catalytic" evidence="2">
    <location>
        <begin position="42"/>
        <end position="406"/>
    </location>
</feature>
<evidence type="ECO:0000259" key="2">
    <source>
        <dbReference type="SMART" id="SM00642"/>
    </source>
</evidence>
<dbReference type="PANTHER" id="PTHR10357">
    <property type="entry name" value="ALPHA-AMYLASE FAMILY MEMBER"/>
    <property type="match status" value="1"/>
</dbReference>